<organism evidence="4 5">
    <name type="scientific">Brassica napus</name>
    <name type="common">Rape</name>
    <dbReference type="NCBI Taxonomy" id="3708"/>
    <lineage>
        <taxon>Eukaryota</taxon>
        <taxon>Viridiplantae</taxon>
        <taxon>Streptophyta</taxon>
        <taxon>Embryophyta</taxon>
        <taxon>Tracheophyta</taxon>
        <taxon>Spermatophyta</taxon>
        <taxon>Magnoliopsida</taxon>
        <taxon>eudicotyledons</taxon>
        <taxon>Gunneridae</taxon>
        <taxon>Pentapetalae</taxon>
        <taxon>rosids</taxon>
        <taxon>malvids</taxon>
        <taxon>Brassicales</taxon>
        <taxon>Brassicaceae</taxon>
        <taxon>Brassiceae</taxon>
        <taxon>Brassica</taxon>
    </lineage>
</organism>
<dbReference type="Gene3D" id="3.20.20.70">
    <property type="entry name" value="Aldolase class I"/>
    <property type="match status" value="1"/>
</dbReference>
<gene>
    <name evidence="4" type="ORF">HID58_003265</name>
</gene>
<dbReference type="EMBL" id="JAGKQM010000001">
    <property type="protein sequence ID" value="KAH0943628.1"/>
    <property type="molecule type" value="Genomic_DNA"/>
</dbReference>
<evidence type="ECO:0000313" key="5">
    <source>
        <dbReference type="Proteomes" id="UP000824890"/>
    </source>
</evidence>
<dbReference type="InterPro" id="IPR033755">
    <property type="entry name" value="PdxS/SNZ_N"/>
</dbReference>
<dbReference type="InterPro" id="IPR013785">
    <property type="entry name" value="Aldolase_TIM"/>
</dbReference>
<accession>A0ABQ8ESB3</accession>
<name>A0ABQ8ESB3_BRANA</name>
<dbReference type="Pfam" id="PF01680">
    <property type="entry name" value="SOR_SNZ"/>
    <property type="match status" value="1"/>
</dbReference>
<dbReference type="PANTHER" id="PTHR47928">
    <property type="entry name" value="REPEAT-CONTAINING PROTEIN, PUTATIVE-RELATED"/>
    <property type="match status" value="1"/>
</dbReference>
<dbReference type="InterPro" id="IPR001852">
    <property type="entry name" value="PdxS/SNZ"/>
</dbReference>
<evidence type="ECO:0000313" key="4">
    <source>
        <dbReference type="EMBL" id="KAH0943628.1"/>
    </source>
</evidence>
<dbReference type="Proteomes" id="UP000824890">
    <property type="component" value="Unassembled WGS sequence"/>
</dbReference>
<evidence type="ECO:0000256" key="1">
    <source>
        <dbReference type="ARBA" id="ARBA00007281"/>
    </source>
</evidence>
<comment type="similarity">
    <text evidence="1 2">Belongs to the PdxS/SNZ family.</text>
</comment>
<proteinExistence type="inferred from homology"/>
<dbReference type="InterPro" id="IPR011990">
    <property type="entry name" value="TPR-like_helical_dom_sf"/>
</dbReference>
<dbReference type="PROSITE" id="PS51129">
    <property type="entry name" value="PDXS_SNZ_2"/>
    <property type="match status" value="1"/>
</dbReference>
<dbReference type="Gene3D" id="1.25.40.10">
    <property type="entry name" value="Tetratricopeptide repeat domain"/>
    <property type="match status" value="1"/>
</dbReference>
<comment type="caution">
    <text evidence="4">The sequence shown here is derived from an EMBL/GenBank/DDBJ whole genome shotgun (WGS) entry which is preliminary data.</text>
</comment>
<protein>
    <recommendedName>
        <fullName evidence="3">PdxS/SNZ N-terminal domain-containing protein</fullName>
    </recommendedName>
</protein>
<evidence type="ECO:0000259" key="3">
    <source>
        <dbReference type="Pfam" id="PF01680"/>
    </source>
</evidence>
<feature type="domain" description="PdxS/SNZ N-terminal" evidence="3">
    <location>
        <begin position="1"/>
        <end position="34"/>
    </location>
</feature>
<evidence type="ECO:0000256" key="2">
    <source>
        <dbReference type="PROSITE-ProRule" id="PRU00481"/>
    </source>
</evidence>
<sequence length="271" mass="30575">MPDPAVVKEVKRAVSVPVMARTRVGHFMEAQILDITSDMRVPRHWGGVEGRRRDDSDNQWLLPERFLSASAHSLPCLLSYDHDEDVATRKTSSSIFSLLSKQLRLYGSCGSVEDAKRLLYDSYNSKLAGVAVWNSMIAINGDGNEAITMFENMPRGLSKTHATYWNTMLGCSHIGETGYAHYLLGRAFKCFGIEPIMELLGTYIDGLARHCEGKKAVTTLKGMRYKPNQEMVVSILSKYDLNADPSTFAQDFVQYLEEQRVSFYIMNLRLK</sequence>
<reference evidence="4 5" key="1">
    <citation type="submission" date="2021-05" db="EMBL/GenBank/DDBJ databases">
        <title>Genome Assembly of Synthetic Allotetraploid Brassica napus Reveals Homoeologous Exchanges between Subgenomes.</title>
        <authorList>
            <person name="Davis J.T."/>
        </authorList>
    </citation>
    <scope>NUCLEOTIDE SEQUENCE [LARGE SCALE GENOMIC DNA]</scope>
    <source>
        <strain evidence="5">cv. Da-Ae</strain>
        <tissue evidence="4">Seedling</tissue>
    </source>
</reference>
<keyword evidence="5" id="KW-1185">Reference proteome</keyword>
<dbReference type="InterPro" id="IPR050421">
    <property type="entry name" value="PPR"/>
</dbReference>
<dbReference type="PANTHER" id="PTHR47928:SF207">
    <property type="entry name" value="PENTATRICOPEPTIDE REPEAT-CONTAINING PROTEIN"/>
    <property type="match status" value="1"/>
</dbReference>